<dbReference type="Proteomes" id="UP000006377">
    <property type="component" value="Chromosome"/>
</dbReference>
<dbReference type="EMBL" id="CP000774">
    <property type="protein sequence ID" value="ABS63262.1"/>
    <property type="molecule type" value="Genomic_DNA"/>
</dbReference>
<dbReference type="RefSeq" id="WP_012110553.1">
    <property type="nucleotide sequence ID" value="NC_009719.1"/>
</dbReference>
<dbReference type="PANTHER" id="PTHR43792">
    <property type="entry name" value="GNAT FAMILY, PUTATIVE (AFU_ORTHOLOGUE AFUA_3G00765)-RELATED-RELATED"/>
    <property type="match status" value="1"/>
</dbReference>
<dbReference type="InterPro" id="IPR000182">
    <property type="entry name" value="GNAT_dom"/>
</dbReference>
<dbReference type="InterPro" id="IPR051531">
    <property type="entry name" value="N-acetyltransferase"/>
</dbReference>
<dbReference type="PANTHER" id="PTHR43792:SF1">
    <property type="entry name" value="N-ACETYLTRANSFERASE DOMAIN-CONTAINING PROTEIN"/>
    <property type="match status" value="1"/>
</dbReference>
<dbReference type="CDD" id="cd04301">
    <property type="entry name" value="NAT_SF"/>
    <property type="match status" value="1"/>
</dbReference>
<dbReference type="GO" id="GO:0016747">
    <property type="term" value="F:acyltransferase activity, transferring groups other than amino-acyl groups"/>
    <property type="evidence" value="ECO:0007669"/>
    <property type="project" value="InterPro"/>
</dbReference>
<keyword evidence="2" id="KW-0808">Transferase</keyword>
<gene>
    <name evidence="2" type="ordered locus">Plav_1643</name>
</gene>
<proteinExistence type="predicted"/>
<evidence type="ECO:0000313" key="3">
    <source>
        <dbReference type="Proteomes" id="UP000006377"/>
    </source>
</evidence>
<dbReference type="PROSITE" id="PS51186">
    <property type="entry name" value="GNAT"/>
    <property type="match status" value="1"/>
</dbReference>
<keyword evidence="3" id="KW-1185">Reference proteome</keyword>
<name>A7HTM9_PARL1</name>
<dbReference type="eggNOG" id="COG1670">
    <property type="taxonomic scope" value="Bacteria"/>
</dbReference>
<sequence>MRLRRRLSADPSLALPIETSRLLLRDFVSRDLEAVHAYSSAKEVTRYLIWGPNTLLQSKQTIRAFLDDQKERPRINFDLAIVRKGTTRRGDEPKLIGGVGLKLVDWDNRTADIGYVLHPDYWGQGYALEAAQGLAAAGFRDLGLQRIVATCDQRNKASARVMERLGMRREGSFRRSKYIQGGWRDEFLYALLAEEFYV</sequence>
<dbReference type="KEGG" id="pla:Plav_1643"/>
<feature type="domain" description="N-acetyltransferase" evidence="1">
    <location>
        <begin position="22"/>
        <end position="194"/>
    </location>
</feature>
<dbReference type="Gene3D" id="3.40.630.30">
    <property type="match status" value="1"/>
</dbReference>
<dbReference type="Pfam" id="PF13302">
    <property type="entry name" value="Acetyltransf_3"/>
    <property type="match status" value="1"/>
</dbReference>
<dbReference type="AlphaFoldDB" id="A7HTM9"/>
<evidence type="ECO:0000313" key="2">
    <source>
        <dbReference type="EMBL" id="ABS63262.1"/>
    </source>
</evidence>
<dbReference type="SUPFAM" id="SSF55729">
    <property type="entry name" value="Acyl-CoA N-acyltransferases (Nat)"/>
    <property type="match status" value="1"/>
</dbReference>
<reference evidence="2 3" key="1">
    <citation type="journal article" date="2011" name="Stand. Genomic Sci.">
        <title>Complete genome sequence of Parvibaculum lavamentivorans type strain (DS-1(T)).</title>
        <authorList>
            <person name="Schleheck D."/>
            <person name="Weiss M."/>
            <person name="Pitluck S."/>
            <person name="Bruce D."/>
            <person name="Land M.L."/>
            <person name="Han S."/>
            <person name="Saunders E."/>
            <person name="Tapia R."/>
            <person name="Detter C."/>
            <person name="Brettin T."/>
            <person name="Han J."/>
            <person name="Woyke T."/>
            <person name="Goodwin L."/>
            <person name="Pennacchio L."/>
            <person name="Nolan M."/>
            <person name="Cook A.M."/>
            <person name="Kjelleberg S."/>
            <person name="Thomas T."/>
        </authorList>
    </citation>
    <scope>NUCLEOTIDE SEQUENCE [LARGE SCALE GENOMIC DNA]</scope>
    <source>
        <strain evidence="3">DS-1 / DSM 13023 / NCIMB 13966</strain>
    </source>
</reference>
<dbReference type="HOGENOM" id="CLU_013985_3_6_5"/>
<evidence type="ECO:0000259" key="1">
    <source>
        <dbReference type="PROSITE" id="PS51186"/>
    </source>
</evidence>
<organism evidence="2 3">
    <name type="scientific">Parvibaculum lavamentivorans (strain DS-1 / DSM 13023 / NCIMB 13966)</name>
    <dbReference type="NCBI Taxonomy" id="402881"/>
    <lineage>
        <taxon>Bacteria</taxon>
        <taxon>Pseudomonadati</taxon>
        <taxon>Pseudomonadota</taxon>
        <taxon>Alphaproteobacteria</taxon>
        <taxon>Hyphomicrobiales</taxon>
        <taxon>Parvibaculaceae</taxon>
        <taxon>Parvibaculum</taxon>
    </lineage>
</organism>
<dbReference type="InterPro" id="IPR016181">
    <property type="entry name" value="Acyl_CoA_acyltransferase"/>
</dbReference>
<dbReference type="STRING" id="402881.Plav_1643"/>
<dbReference type="OrthoDB" id="6293260at2"/>
<protein>
    <submittedName>
        <fullName evidence="2">GCN5-related N-acetyltransferase</fullName>
    </submittedName>
</protein>
<accession>A7HTM9</accession>